<feature type="domain" description="N-acetyltransferase" evidence="3">
    <location>
        <begin position="12"/>
        <end position="152"/>
    </location>
</feature>
<evidence type="ECO:0000256" key="1">
    <source>
        <dbReference type="ARBA" id="ARBA00022679"/>
    </source>
</evidence>
<dbReference type="RefSeq" id="WP_109369680.1">
    <property type="nucleotide sequence ID" value="NZ_OOFM01000005.1"/>
</dbReference>
<evidence type="ECO:0000313" key="5">
    <source>
        <dbReference type="Proteomes" id="UP000246073"/>
    </source>
</evidence>
<dbReference type="CDD" id="cd04301">
    <property type="entry name" value="NAT_SF"/>
    <property type="match status" value="1"/>
</dbReference>
<dbReference type="SUPFAM" id="SSF55729">
    <property type="entry name" value="Acyl-CoA N-acyltransferases (Nat)"/>
    <property type="match status" value="1"/>
</dbReference>
<dbReference type="AlphaFoldDB" id="A0A2P9HQ12"/>
<dbReference type="EMBL" id="OOFM01000005">
    <property type="protein sequence ID" value="SPL66208.1"/>
    <property type="molecule type" value="Genomic_DNA"/>
</dbReference>
<evidence type="ECO:0000259" key="3">
    <source>
        <dbReference type="PROSITE" id="PS51186"/>
    </source>
</evidence>
<dbReference type="InterPro" id="IPR000182">
    <property type="entry name" value="GNAT_dom"/>
</dbReference>
<reference evidence="5" key="1">
    <citation type="submission" date="2017-12" db="EMBL/GenBank/DDBJ databases">
        <authorList>
            <person name="Diaz M."/>
        </authorList>
    </citation>
    <scope>NUCLEOTIDE SEQUENCE [LARGE SCALE GENOMIC DNA]</scope>
    <source>
        <strain evidence="5">FI11154</strain>
    </source>
</reference>
<proteinExistence type="predicted"/>
<dbReference type="Gene3D" id="3.40.630.30">
    <property type="match status" value="1"/>
</dbReference>
<dbReference type="Proteomes" id="UP000246073">
    <property type="component" value="Unassembled WGS sequence"/>
</dbReference>
<evidence type="ECO:0000313" key="4">
    <source>
        <dbReference type="EMBL" id="SPL66208.1"/>
    </source>
</evidence>
<dbReference type="InterPro" id="IPR050832">
    <property type="entry name" value="Bact_Acetyltransf"/>
</dbReference>
<dbReference type="PANTHER" id="PTHR43877:SF2">
    <property type="entry name" value="AMINOALKYLPHOSPHONATE N-ACETYLTRANSFERASE-RELATED"/>
    <property type="match status" value="1"/>
</dbReference>
<dbReference type="PROSITE" id="PS51186">
    <property type="entry name" value="GNAT"/>
    <property type="match status" value="1"/>
</dbReference>
<name>A0A2P9HQ12_9HYPH</name>
<keyword evidence="2" id="KW-0012">Acyltransferase</keyword>
<accession>A0A2P9HQ12</accession>
<dbReference type="GO" id="GO:0016747">
    <property type="term" value="F:acyltransferase activity, transferring groups other than amino-acyl groups"/>
    <property type="evidence" value="ECO:0007669"/>
    <property type="project" value="InterPro"/>
</dbReference>
<dbReference type="PANTHER" id="PTHR43877">
    <property type="entry name" value="AMINOALKYLPHOSPHONATE N-ACETYLTRANSFERASE-RELATED-RELATED"/>
    <property type="match status" value="1"/>
</dbReference>
<gene>
    <name evidence="4" type="ORF">OHAE_2075</name>
</gene>
<dbReference type="Pfam" id="PF00583">
    <property type="entry name" value="Acetyltransf_1"/>
    <property type="match status" value="1"/>
</dbReference>
<evidence type="ECO:0000256" key="2">
    <source>
        <dbReference type="ARBA" id="ARBA00023315"/>
    </source>
</evidence>
<dbReference type="InterPro" id="IPR016181">
    <property type="entry name" value="Acyl_CoA_acyltransferase"/>
</dbReference>
<organism evidence="4 5">
    <name type="scientific">Ochrobactrum soli</name>
    <dbReference type="NCBI Taxonomy" id="2448455"/>
    <lineage>
        <taxon>Bacteria</taxon>
        <taxon>Pseudomonadati</taxon>
        <taxon>Pseudomonadota</taxon>
        <taxon>Alphaproteobacteria</taxon>
        <taxon>Hyphomicrobiales</taxon>
        <taxon>Brucellaceae</taxon>
        <taxon>Brucella/Ochrobactrum group</taxon>
        <taxon>Ochrobactrum</taxon>
    </lineage>
</organism>
<keyword evidence="1 4" id="KW-0808">Transferase</keyword>
<protein>
    <submittedName>
        <fullName evidence="4">GCN5-related N-acetyltransferase</fullName>
    </submittedName>
</protein>
<sequence>MLQIIDLADRPDLIAACATWNFGEWGEFNGGTLEQTIAGFHDLVRTNDGQIARAALSDGELAGFALLIDNDLETHAHLKPWVASVFVSPAYRGRGIAKSLVRAIEKAAAELGHGEAFLYTNKPDLYRQIGWEDCEQLDGDYADMLILNKKIAR</sequence>